<dbReference type="InterPro" id="IPR050922">
    <property type="entry name" value="LytR/CpsA/Psr_CW_biosynth"/>
</dbReference>
<evidence type="ECO:0000313" key="7">
    <source>
        <dbReference type="Proteomes" id="UP001596174"/>
    </source>
</evidence>
<dbReference type="Pfam" id="PF13399">
    <property type="entry name" value="LytR_C"/>
    <property type="match status" value="1"/>
</dbReference>
<keyword evidence="3" id="KW-0472">Membrane</keyword>
<accession>A0ABW1G051</accession>
<evidence type="ECO:0000256" key="3">
    <source>
        <dbReference type="SAM" id="Phobius"/>
    </source>
</evidence>
<feature type="compositionally biased region" description="Low complexity" evidence="2">
    <location>
        <begin position="54"/>
        <end position="76"/>
    </location>
</feature>
<evidence type="ECO:0000313" key="6">
    <source>
        <dbReference type="EMBL" id="MFC5907843.1"/>
    </source>
</evidence>
<keyword evidence="3" id="KW-0812">Transmembrane</keyword>
<feature type="compositionally biased region" description="Polar residues" evidence="2">
    <location>
        <begin position="77"/>
        <end position="91"/>
    </location>
</feature>
<organism evidence="6 7">
    <name type="scientific">Streptacidiphilus monticola</name>
    <dbReference type="NCBI Taxonomy" id="2161674"/>
    <lineage>
        <taxon>Bacteria</taxon>
        <taxon>Bacillati</taxon>
        <taxon>Actinomycetota</taxon>
        <taxon>Actinomycetes</taxon>
        <taxon>Kitasatosporales</taxon>
        <taxon>Streptomycetaceae</taxon>
        <taxon>Streptacidiphilus</taxon>
    </lineage>
</organism>
<dbReference type="PANTHER" id="PTHR33392">
    <property type="entry name" value="POLYISOPRENYL-TEICHOIC ACID--PEPTIDOGLYCAN TEICHOIC ACID TRANSFERASE TAGU"/>
    <property type="match status" value="1"/>
</dbReference>
<dbReference type="EMBL" id="JBHSQJ010000044">
    <property type="protein sequence ID" value="MFC5907843.1"/>
    <property type="molecule type" value="Genomic_DNA"/>
</dbReference>
<feature type="transmembrane region" description="Helical" evidence="3">
    <location>
        <begin position="187"/>
        <end position="207"/>
    </location>
</feature>
<evidence type="ECO:0000256" key="1">
    <source>
        <dbReference type="ARBA" id="ARBA00006068"/>
    </source>
</evidence>
<proteinExistence type="inferred from homology"/>
<feature type="compositionally biased region" description="Pro residues" evidence="2">
    <location>
        <begin position="113"/>
        <end position="122"/>
    </location>
</feature>
<feature type="region of interest" description="Disordered" evidence="2">
    <location>
        <begin position="1"/>
        <end position="91"/>
    </location>
</feature>
<dbReference type="RefSeq" id="WP_380582675.1">
    <property type="nucleotide sequence ID" value="NZ_JBHSQJ010000044.1"/>
</dbReference>
<comment type="caution">
    <text evidence="6">The sequence shown here is derived from an EMBL/GenBank/DDBJ whole genome shotgun (WGS) entry which is preliminary data.</text>
</comment>
<dbReference type="InterPro" id="IPR004474">
    <property type="entry name" value="LytR_CpsA_psr"/>
</dbReference>
<sequence length="551" mass="57847">MTDTGDRGGYGYDPYYQQPQQNQPYQDPYTGQWVYPQPQQQPYQDPYTGQWVDPQAQHQQPQQQYYQQPPQPQQAYETGQFTTGQYDTGQFATGQQWDTGQFAAPVRTEPEPAAGPTPPPAPGEAQSRPRVTVPQQRPAQGAAVYQTEQFEFVDDAEESTDVIDWMKFTETRGERRDERRRQIRGRITALVVTLTLVIVAGVGYLFFTGKIFGSGKGGGVAASRQEIVVHLHDTAKHVSTALLITDPAAGRTSALLLPDGTGIPADEGSDSLVALGSSVDDLGNSTVRSGINSLLGSDATATWGLYTPFLQNLVDQIGGITVDANTTITVKGQTLVKPGNQTLSGAGAAAYATYQAAGEKPQARLDRFGQVLGALIKAMPQDAAAAASDITKMGAVADPSLPDATLGAILAAASTEAHKGGYSAQTLPVKASGGLDTAAAAMVQQLFGGKVTQSGDARTVARVSIVNATGDSRKQSLAEAAVTNGGFTLVPGGGSTSSKSTSVVAYTDDARAQDARTLASDLGLPASAVKKVTSAQTVDLVVTLGKDFKGS</sequence>
<feature type="domain" description="Cell envelope-related transcriptional attenuator" evidence="4">
    <location>
        <begin position="309"/>
        <end position="379"/>
    </location>
</feature>
<dbReference type="Proteomes" id="UP001596174">
    <property type="component" value="Unassembled WGS sequence"/>
</dbReference>
<evidence type="ECO:0000259" key="4">
    <source>
        <dbReference type="Pfam" id="PF03816"/>
    </source>
</evidence>
<evidence type="ECO:0000256" key="2">
    <source>
        <dbReference type="SAM" id="MobiDB-lite"/>
    </source>
</evidence>
<keyword evidence="3" id="KW-1133">Transmembrane helix</keyword>
<feature type="region of interest" description="Disordered" evidence="2">
    <location>
        <begin position="107"/>
        <end position="140"/>
    </location>
</feature>
<feature type="compositionally biased region" description="Low complexity" evidence="2">
    <location>
        <begin position="12"/>
        <end position="47"/>
    </location>
</feature>
<evidence type="ECO:0000259" key="5">
    <source>
        <dbReference type="Pfam" id="PF13399"/>
    </source>
</evidence>
<feature type="domain" description="LytR/CpsA/Psr regulator C-terminal" evidence="5">
    <location>
        <begin position="462"/>
        <end position="548"/>
    </location>
</feature>
<keyword evidence="7" id="KW-1185">Reference proteome</keyword>
<reference evidence="7" key="1">
    <citation type="journal article" date="2019" name="Int. J. Syst. Evol. Microbiol.">
        <title>The Global Catalogue of Microorganisms (GCM) 10K type strain sequencing project: providing services to taxonomists for standard genome sequencing and annotation.</title>
        <authorList>
            <consortium name="The Broad Institute Genomics Platform"/>
            <consortium name="The Broad Institute Genome Sequencing Center for Infectious Disease"/>
            <person name="Wu L."/>
            <person name="Ma J."/>
        </authorList>
    </citation>
    <scope>NUCLEOTIDE SEQUENCE [LARGE SCALE GENOMIC DNA]</scope>
    <source>
        <strain evidence="7">JCM 4816</strain>
    </source>
</reference>
<protein>
    <submittedName>
        <fullName evidence="6">LytR C-terminal domain-containing protein</fullName>
    </submittedName>
</protein>
<gene>
    <name evidence="6" type="ORF">ACFP3V_11525</name>
</gene>
<comment type="similarity">
    <text evidence="1">Belongs to the LytR/CpsA/Psr (LCP) family.</text>
</comment>
<dbReference type="PANTHER" id="PTHR33392:SF6">
    <property type="entry name" value="POLYISOPRENYL-TEICHOIC ACID--PEPTIDOGLYCAN TEICHOIC ACID TRANSFERASE TAGU"/>
    <property type="match status" value="1"/>
</dbReference>
<name>A0ABW1G051_9ACTN</name>
<dbReference type="Pfam" id="PF03816">
    <property type="entry name" value="LytR_cpsA_psr"/>
    <property type="match status" value="1"/>
</dbReference>
<dbReference type="Gene3D" id="3.40.630.190">
    <property type="entry name" value="LCP protein"/>
    <property type="match status" value="1"/>
</dbReference>
<dbReference type="InterPro" id="IPR027381">
    <property type="entry name" value="LytR/CpsA/Psr_C"/>
</dbReference>